<evidence type="ECO:0000313" key="2">
    <source>
        <dbReference type="EMBL" id="MBP1047378.1"/>
    </source>
</evidence>
<feature type="transmembrane region" description="Helical" evidence="1">
    <location>
        <begin position="105"/>
        <end position="129"/>
    </location>
</feature>
<name>A0ABS4CMG7_9ENTE</name>
<feature type="transmembrane region" description="Helical" evidence="1">
    <location>
        <begin position="150"/>
        <end position="169"/>
    </location>
</feature>
<keyword evidence="1" id="KW-0472">Membrane</keyword>
<sequence length="205" mass="23391">MPQLFSTEGLVYRYMMRLYQIMLLNLMFIISCLPIVTIGAAITAAYGTAFRMQQHSEGNILHTFIQKFKEEWKKSTIVWLSLLGLLIFTWLGYPVIRTLLFSSQISFYAGMLLLTIGLLILLYLFPLLARFDNKLSIAAVNALLLSIRHIPYSILIFLLCVGGGFVFPFYLPKLFILWLFLGGGTVIYGSSLIFSKVFQVYDTIE</sequence>
<protein>
    <submittedName>
        <fullName evidence="2">YesL family protein</fullName>
    </submittedName>
</protein>
<keyword evidence="1" id="KW-1133">Transmembrane helix</keyword>
<feature type="transmembrane region" description="Helical" evidence="1">
    <location>
        <begin position="20"/>
        <end position="46"/>
    </location>
</feature>
<evidence type="ECO:0000313" key="3">
    <source>
        <dbReference type="Proteomes" id="UP000673375"/>
    </source>
</evidence>
<comment type="caution">
    <text evidence="2">The sequence shown here is derived from an EMBL/GenBank/DDBJ whole genome shotgun (WGS) entry which is preliminary data.</text>
</comment>
<organism evidence="2 3">
    <name type="scientific">Enterococcus larvae</name>
    <dbReference type="NCBI Taxonomy" id="2794352"/>
    <lineage>
        <taxon>Bacteria</taxon>
        <taxon>Bacillati</taxon>
        <taxon>Bacillota</taxon>
        <taxon>Bacilli</taxon>
        <taxon>Lactobacillales</taxon>
        <taxon>Enterococcaceae</taxon>
        <taxon>Enterococcus</taxon>
    </lineage>
</organism>
<keyword evidence="3" id="KW-1185">Reference proteome</keyword>
<keyword evidence="1" id="KW-0812">Transmembrane</keyword>
<dbReference type="Proteomes" id="UP000673375">
    <property type="component" value="Unassembled WGS sequence"/>
</dbReference>
<dbReference type="Pfam" id="PF04854">
    <property type="entry name" value="DUF624"/>
    <property type="match status" value="1"/>
</dbReference>
<feature type="transmembrane region" description="Helical" evidence="1">
    <location>
        <begin position="175"/>
        <end position="194"/>
    </location>
</feature>
<dbReference type="EMBL" id="JAEDXU010000007">
    <property type="protein sequence ID" value="MBP1047378.1"/>
    <property type="molecule type" value="Genomic_DNA"/>
</dbReference>
<gene>
    <name evidence="2" type="ORF">I6N96_13925</name>
</gene>
<proteinExistence type="predicted"/>
<dbReference type="InterPro" id="IPR006938">
    <property type="entry name" value="DUF624"/>
</dbReference>
<reference evidence="2 3" key="1">
    <citation type="submission" date="2020-12" db="EMBL/GenBank/DDBJ databases">
        <title>Vagococcus allomyrinae sp. nov. and Enterococcus lavae sp. nov., isolated from the larvae of Allomyrina dichotoma.</title>
        <authorList>
            <person name="Lee S.D."/>
        </authorList>
    </citation>
    <scope>NUCLEOTIDE SEQUENCE [LARGE SCALE GENOMIC DNA]</scope>
    <source>
        <strain evidence="2 3">BWM-S5</strain>
    </source>
</reference>
<feature type="transmembrane region" description="Helical" evidence="1">
    <location>
        <begin position="76"/>
        <end position="93"/>
    </location>
</feature>
<evidence type="ECO:0000256" key="1">
    <source>
        <dbReference type="SAM" id="Phobius"/>
    </source>
</evidence>
<accession>A0ABS4CMG7</accession>
<dbReference type="RefSeq" id="WP_209558157.1">
    <property type="nucleotide sequence ID" value="NZ_JAEDXU010000007.1"/>
</dbReference>